<keyword evidence="2" id="KW-1185">Reference proteome</keyword>
<dbReference type="Proteomes" id="UP000774326">
    <property type="component" value="Unassembled WGS sequence"/>
</dbReference>
<dbReference type="EMBL" id="JAEUBG010005612">
    <property type="protein sequence ID" value="KAH3673601.1"/>
    <property type="molecule type" value="Genomic_DNA"/>
</dbReference>
<comment type="caution">
    <text evidence="1">The sequence shown here is derived from an EMBL/GenBank/DDBJ whole genome shotgun (WGS) entry which is preliminary data.</text>
</comment>
<sequence length="228" mass="25033">MELKAAFFNASSSACEDKAWMTLLKYTCNSLERTCFTNGLISMSLALVLPGSTAVWIEPAAVLPPLASPAVPVPVPVLPLALLSAPLTPLLPPLILKALEMSLVVSVFLLEWRMNLCACSRISWIRYSTSIAKLREVSSFKSDKPSESATSFTVSIGDHNVCESGCLDVCGLDIWCVEDKLNWLLIKERDLIKCLLVSFVYYFNQANCYVAVAHAHENPRNFGSAVEE</sequence>
<evidence type="ECO:0000313" key="2">
    <source>
        <dbReference type="Proteomes" id="UP000774326"/>
    </source>
</evidence>
<accession>A0A9P8PKA9</accession>
<reference evidence="1" key="1">
    <citation type="journal article" date="2021" name="Open Biol.">
        <title>Shared evolutionary footprints suggest mitochondrial oxidative damage underlies multiple complex I losses in fungi.</title>
        <authorList>
            <person name="Schikora-Tamarit M.A."/>
            <person name="Marcet-Houben M."/>
            <person name="Nosek J."/>
            <person name="Gabaldon T."/>
        </authorList>
    </citation>
    <scope>NUCLEOTIDE SEQUENCE</scope>
    <source>
        <strain evidence="1">CBS2887</strain>
    </source>
</reference>
<name>A0A9P8PKA9_WICPI</name>
<dbReference type="PROSITE" id="PS51257">
    <property type="entry name" value="PROKAR_LIPOPROTEIN"/>
    <property type="match status" value="1"/>
</dbReference>
<evidence type="ECO:0000313" key="1">
    <source>
        <dbReference type="EMBL" id="KAH3673601.1"/>
    </source>
</evidence>
<reference evidence="1" key="2">
    <citation type="submission" date="2021-01" db="EMBL/GenBank/DDBJ databases">
        <authorList>
            <person name="Schikora-Tamarit M.A."/>
        </authorList>
    </citation>
    <scope>NUCLEOTIDE SEQUENCE</scope>
    <source>
        <strain evidence="1">CBS2887</strain>
    </source>
</reference>
<proteinExistence type="predicted"/>
<dbReference type="AlphaFoldDB" id="A0A9P8PKA9"/>
<protein>
    <submittedName>
        <fullName evidence="1">Uncharacterized protein</fullName>
    </submittedName>
</protein>
<organism evidence="1 2">
    <name type="scientific">Wickerhamomyces pijperi</name>
    <name type="common">Yeast</name>
    <name type="synonym">Pichia pijperi</name>
    <dbReference type="NCBI Taxonomy" id="599730"/>
    <lineage>
        <taxon>Eukaryota</taxon>
        <taxon>Fungi</taxon>
        <taxon>Dikarya</taxon>
        <taxon>Ascomycota</taxon>
        <taxon>Saccharomycotina</taxon>
        <taxon>Saccharomycetes</taxon>
        <taxon>Phaffomycetales</taxon>
        <taxon>Wickerhamomycetaceae</taxon>
        <taxon>Wickerhamomyces</taxon>
    </lineage>
</organism>
<gene>
    <name evidence="1" type="ORF">WICPIJ_009718</name>
</gene>